<proteinExistence type="predicted"/>
<dbReference type="AlphaFoldDB" id="W4JTE9"/>
<dbReference type="KEGG" id="hir:HETIRDRAFT_455249"/>
<gene>
    <name evidence="1" type="ORF">HETIRDRAFT_455249</name>
</gene>
<dbReference type="Proteomes" id="UP000030671">
    <property type="component" value="Unassembled WGS sequence"/>
</dbReference>
<name>W4JTE9_HETIT</name>
<dbReference type="HOGENOM" id="CLU_2049973_0_0_1"/>
<keyword evidence="2" id="KW-1185">Reference proteome</keyword>
<accession>W4JTE9</accession>
<dbReference type="RefSeq" id="XP_009551663.1">
    <property type="nucleotide sequence ID" value="XM_009553368.1"/>
</dbReference>
<sequence length="120" mass="12839">MPAYSGEEAQVVVSHTPFMDGSFPAQGFTHDGASPSIATSSEASQLLLPSTSTYATEIFGLTSPTNGQLGSDYEMTHDSLWSNLPSGFELEDWDTFIFGFGQIQPDVHPNGHSNGTVRPV</sequence>
<dbReference type="OrthoDB" id="3022331at2759"/>
<dbReference type="InParanoid" id="W4JTE9"/>
<evidence type="ECO:0000313" key="1">
    <source>
        <dbReference type="EMBL" id="ETW76793.1"/>
    </source>
</evidence>
<reference evidence="1 2" key="1">
    <citation type="journal article" date="2012" name="New Phytol.">
        <title>Insight into trade-off between wood decay and parasitism from the genome of a fungal forest pathogen.</title>
        <authorList>
            <person name="Olson A."/>
            <person name="Aerts A."/>
            <person name="Asiegbu F."/>
            <person name="Belbahri L."/>
            <person name="Bouzid O."/>
            <person name="Broberg A."/>
            <person name="Canback B."/>
            <person name="Coutinho P.M."/>
            <person name="Cullen D."/>
            <person name="Dalman K."/>
            <person name="Deflorio G."/>
            <person name="van Diepen L.T."/>
            <person name="Dunand C."/>
            <person name="Duplessis S."/>
            <person name="Durling M."/>
            <person name="Gonthier P."/>
            <person name="Grimwood J."/>
            <person name="Fossdal C.G."/>
            <person name="Hansson D."/>
            <person name="Henrissat B."/>
            <person name="Hietala A."/>
            <person name="Himmelstrand K."/>
            <person name="Hoffmeister D."/>
            <person name="Hogberg N."/>
            <person name="James T.Y."/>
            <person name="Karlsson M."/>
            <person name="Kohler A."/>
            <person name="Kues U."/>
            <person name="Lee Y.H."/>
            <person name="Lin Y.C."/>
            <person name="Lind M."/>
            <person name="Lindquist E."/>
            <person name="Lombard V."/>
            <person name="Lucas S."/>
            <person name="Lunden K."/>
            <person name="Morin E."/>
            <person name="Murat C."/>
            <person name="Park J."/>
            <person name="Raffaello T."/>
            <person name="Rouze P."/>
            <person name="Salamov A."/>
            <person name="Schmutz J."/>
            <person name="Solheim H."/>
            <person name="Stahlberg J."/>
            <person name="Velez H."/>
            <person name="de Vries R.P."/>
            <person name="Wiebenga A."/>
            <person name="Woodward S."/>
            <person name="Yakovlev I."/>
            <person name="Garbelotto M."/>
            <person name="Martin F."/>
            <person name="Grigoriev I.V."/>
            <person name="Stenlid J."/>
        </authorList>
    </citation>
    <scope>NUCLEOTIDE SEQUENCE [LARGE SCALE GENOMIC DNA]</scope>
    <source>
        <strain evidence="1 2">TC 32-1</strain>
    </source>
</reference>
<organism evidence="1 2">
    <name type="scientific">Heterobasidion irregulare (strain TC 32-1)</name>
    <dbReference type="NCBI Taxonomy" id="747525"/>
    <lineage>
        <taxon>Eukaryota</taxon>
        <taxon>Fungi</taxon>
        <taxon>Dikarya</taxon>
        <taxon>Basidiomycota</taxon>
        <taxon>Agaricomycotina</taxon>
        <taxon>Agaricomycetes</taxon>
        <taxon>Russulales</taxon>
        <taxon>Bondarzewiaceae</taxon>
        <taxon>Heterobasidion</taxon>
        <taxon>Heterobasidion annosum species complex</taxon>
    </lineage>
</organism>
<dbReference type="EMBL" id="KI925464">
    <property type="protein sequence ID" value="ETW76793.1"/>
    <property type="molecule type" value="Genomic_DNA"/>
</dbReference>
<dbReference type="GeneID" id="20676601"/>
<evidence type="ECO:0000313" key="2">
    <source>
        <dbReference type="Proteomes" id="UP000030671"/>
    </source>
</evidence>
<protein>
    <submittedName>
        <fullName evidence="1">Uncharacterized protein</fullName>
    </submittedName>
</protein>